<protein>
    <submittedName>
        <fullName evidence="5">Leucine-rich repeat receptor-like protein kinase PEPR1</fullName>
    </submittedName>
</protein>
<evidence type="ECO:0000256" key="2">
    <source>
        <dbReference type="ARBA" id="ARBA00022737"/>
    </source>
</evidence>
<feature type="domain" description="Leucine-rich repeat-containing N-terminal plant-type" evidence="3">
    <location>
        <begin position="19"/>
        <end position="52"/>
    </location>
</feature>
<keyword evidence="1" id="KW-0433">Leucine-rich repeat</keyword>
<accession>A0ABM3I1I3</accession>
<dbReference type="InterPro" id="IPR052941">
    <property type="entry name" value="StomDev_PlantInt_Reg"/>
</dbReference>
<proteinExistence type="predicted"/>
<keyword evidence="4" id="KW-1185">Reference proteome</keyword>
<dbReference type="PANTHER" id="PTHR48004:SF59">
    <property type="entry name" value="LEUCINE-RICH REPEAT-CONTAINING N-TERMINAL PLANT-TYPE DOMAIN-CONTAINING PROTEIN"/>
    <property type="match status" value="1"/>
</dbReference>
<evidence type="ECO:0000259" key="3">
    <source>
        <dbReference type="Pfam" id="PF08263"/>
    </source>
</evidence>
<reference evidence="5" key="1">
    <citation type="submission" date="2025-08" db="UniProtKB">
        <authorList>
            <consortium name="RefSeq"/>
        </authorList>
    </citation>
    <scope>IDENTIFICATION</scope>
    <source>
        <tissue evidence="5">Seedling</tissue>
    </source>
</reference>
<dbReference type="RefSeq" id="XP_048318678.1">
    <property type="nucleotide sequence ID" value="XM_048462721.1"/>
</dbReference>
<dbReference type="InterPro" id="IPR013210">
    <property type="entry name" value="LRR_N_plant-typ"/>
</dbReference>
<sequence>MITLIPGKRVNNGRKEEILSLLGTWKTLPSSITSSWNACDSTPCLWVGVECDNAQNLRSLNLSGYGISGEIGLEIGLLSRLQITDLSLNKFPWKYTLRVRKLYGFNSLNSSIPLSLSSWKNLSTLVLSENQLSGSIPPFLSDFEKLLVLQLGGNLLGGYIPKSLGAWKHPFIVLNLSTPGNIPTLMEVNVSNNDFTGPLSETLMYLLESSPSSFVGNPGLYVYSPASRGSSSNANSLFKPCDNQSRNQNSVSEVNIGLMMLSDL</sequence>
<evidence type="ECO:0000256" key="1">
    <source>
        <dbReference type="ARBA" id="ARBA00022614"/>
    </source>
</evidence>
<gene>
    <name evidence="5" type="primary">LOC125418655</name>
</gene>
<dbReference type="Pfam" id="PF08263">
    <property type="entry name" value="LRRNT_2"/>
    <property type="match status" value="1"/>
</dbReference>
<keyword evidence="2" id="KW-0677">Repeat</keyword>
<dbReference type="GeneID" id="125418655"/>
<dbReference type="Gene3D" id="3.80.10.10">
    <property type="entry name" value="Ribonuclease Inhibitor"/>
    <property type="match status" value="1"/>
</dbReference>
<dbReference type="SUPFAM" id="SSF52058">
    <property type="entry name" value="L domain-like"/>
    <property type="match status" value="1"/>
</dbReference>
<dbReference type="InterPro" id="IPR032675">
    <property type="entry name" value="LRR_dom_sf"/>
</dbReference>
<evidence type="ECO:0000313" key="4">
    <source>
        <dbReference type="Proteomes" id="UP001652623"/>
    </source>
</evidence>
<dbReference type="PANTHER" id="PTHR48004">
    <property type="entry name" value="OS01G0149700 PROTEIN"/>
    <property type="match status" value="1"/>
</dbReference>
<evidence type="ECO:0000313" key="5">
    <source>
        <dbReference type="RefSeq" id="XP_048318678.1"/>
    </source>
</evidence>
<dbReference type="Pfam" id="PF00560">
    <property type="entry name" value="LRR_1"/>
    <property type="match status" value="1"/>
</dbReference>
<organism evidence="4 5">
    <name type="scientific">Ziziphus jujuba</name>
    <name type="common">Chinese jujube</name>
    <name type="synonym">Ziziphus sativa</name>
    <dbReference type="NCBI Taxonomy" id="326968"/>
    <lineage>
        <taxon>Eukaryota</taxon>
        <taxon>Viridiplantae</taxon>
        <taxon>Streptophyta</taxon>
        <taxon>Embryophyta</taxon>
        <taxon>Tracheophyta</taxon>
        <taxon>Spermatophyta</taxon>
        <taxon>Magnoliopsida</taxon>
        <taxon>eudicotyledons</taxon>
        <taxon>Gunneridae</taxon>
        <taxon>Pentapetalae</taxon>
        <taxon>rosids</taxon>
        <taxon>fabids</taxon>
        <taxon>Rosales</taxon>
        <taxon>Rhamnaceae</taxon>
        <taxon>Paliureae</taxon>
        <taxon>Ziziphus</taxon>
    </lineage>
</organism>
<dbReference type="InterPro" id="IPR001611">
    <property type="entry name" value="Leu-rich_rpt"/>
</dbReference>
<dbReference type="Proteomes" id="UP001652623">
    <property type="component" value="Chromosome 12"/>
</dbReference>
<name>A0ABM3I1I3_ZIZJJ</name>